<evidence type="ECO:0000259" key="8">
    <source>
        <dbReference type="PROSITE" id="PS51902"/>
    </source>
</evidence>
<dbReference type="GO" id="GO:0005524">
    <property type="term" value="F:ATP binding"/>
    <property type="evidence" value="ECO:0007669"/>
    <property type="project" value="UniProtKB-UniRule"/>
</dbReference>
<proteinExistence type="inferred from homology"/>
<dbReference type="PANTHER" id="PTHR48102">
    <property type="entry name" value="ATP-DEPENDENT CLP PROTEASE ATP-BINDING SUBUNIT CLPX-LIKE, MITOCHONDRIAL-RELATED"/>
    <property type="match status" value="1"/>
</dbReference>
<accession>A0A7R7HW29</accession>
<feature type="binding site" evidence="6 7">
    <location>
        <position position="38"/>
    </location>
    <ligand>
        <name>Zn(2+)</name>
        <dbReference type="ChEBI" id="CHEBI:29105"/>
    </ligand>
</feature>
<dbReference type="FunFam" id="3.40.50.300:FF:000005">
    <property type="entry name" value="ATP-dependent Clp protease ATP-binding subunit ClpX"/>
    <property type="match status" value="1"/>
</dbReference>
<dbReference type="PANTHER" id="PTHR48102:SF7">
    <property type="entry name" value="ATP-DEPENDENT CLP PROTEASE ATP-BINDING SUBUNIT CLPX-LIKE, MITOCHONDRIAL"/>
    <property type="match status" value="1"/>
</dbReference>
<feature type="binding site" evidence="6 7">
    <location>
        <position position="35"/>
    </location>
    <ligand>
        <name>Zn(2+)</name>
        <dbReference type="ChEBI" id="CHEBI:29105"/>
    </ligand>
</feature>
<dbReference type="SUPFAM" id="SSF52540">
    <property type="entry name" value="P-loop containing nucleoside triphosphate hydrolases"/>
    <property type="match status" value="1"/>
</dbReference>
<keyword evidence="1 6" id="KW-0479">Metal-binding</keyword>
<keyword evidence="4 6" id="KW-0067">ATP-binding</keyword>
<evidence type="ECO:0000256" key="4">
    <source>
        <dbReference type="ARBA" id="ARBA00022840"/>
    </source>
</evidence>
<dbReference type="Pfam" id="PF10431">
    <property type="entry name" value="ClpB_D2-small"/>
    <property type="match status" value="1"/>
</dbReference>
<evidence type="ECO:0000256" key="6">
    <source>
        <dbReference type="HAMAP-Rule" id="MF_00175"/>
    </source>
</evidence>
<dbReference type="InterPro" id="IPR003959">
    <property type="entry name" value="ATPase_AAA_core"/>
</dbReference>
<dbReference type="AlphaFoldDB" id="A0A7R7HW29"/>
<gene>
    <name evidence="6 9" type="primary">clpX</name>
    <name evidence="9" type="ORF">Athai_12160</name>
</gene>
<comment type="caution">
    <text evidence="6">Lacks conserved residue(s) required for the propagation of feature annotation.</text>
</comment>
<dbReference type="EMBL" id="AP023355">
    <property type="protein sequence ID" value="BCJ33713.1"/>
    <property type="molecule type" value="Genomic_DNA"/>
</dbReference>
<dbReference type="InterPro" id="IPR004487">
    <property type="entry name" value="Clp_protease_ATP-bd_su_ClpX"/>
</dbReference>
<dbReference type="GO" id="GO:0051082">
    <property type="term" value="F:unfolded protein binding"/>
    <property type="evidence" value="ECO:0007669"/>
    <property type="project" value="UniProtKB-UniRule"/>
</dbReference>
<dbReference type="PROSITE" id="PS51902">
    <property type="entry name" value="CLPX_ZB"/>
    <property type="match status" value="1"/>
</dbReference>
<dbReference type="Proteomes" id="UP000611640">
    <property type="component" value="Chromosome"/>
</dbReference>
<dbReference type="InterPro" id="IPR046425">
    <property type="entry name" value="ClpX_bact"/>
</dbReference>
<dbReference type="InterPro" id="IPR059188">
    <property type="entry name" value="Znf_CLPX-like"/>
</dbReference>
<comment type="similarity">
    <text evidence="6 7">Belongs to the ClpX chaperone family.</text>
</comment>
<reference evidence="9 10" key="1">
    <citation type="submission" date="2020-08" db="EMBL/GenBank/DDBJ databases">
        <title>Whole genome shotgun sequence of Actinocatenispora thailandica NBRC 105041.</title>
        <authorList>
            <person name="Komaki H."/>
            <person name="Tamura T."/>
        </authorList>
    </citation>
    <scope>NUCLEOTIDE SEQUENCE [LARGE SCALE GENOMIC DNA]</scope>
    <source>
        <strain evidence="9 10">NBRC 105041</strain>
    </source>
</reference>
<keyword evidence="9" id="KW-0378">Hydrolase</keyword>
<feature type="domain" description="ClpX-type ZB" evidence="8">
    <location>
        <begin position="1"/>
        <end position="54"/>
    </location>
</feature>
<dbReference type="InterPro" id="IPR038366">
    <property type="entry name" value="Znf_CppX_C4_sf"/>
</dbReference>
<evidence type="ECO:0000256" key="7">
    <source>
        <dbReference type="PROSITE-ProRule" id="PRU01250"/>
    </source>
</evidence>
<evidence type="ECO:0000256" key="1">
    <source>
        <dbReference type="ARBA" id="ARBA00022723"/>
    </source>
</evidence>
<dbReference type="GO" id="GO:0051301">
    <property type="term" value="P:cell division"/>
    <property type="evidence" value="ECO:0007669"/>
    <property type="project" value="TreeGrafter"/>
</dbReference>
<keyword evidence="3 6" id="KW-0862">Zinc</keyword>
<sequence>MARIGDGGDLLKCSFCGKSQKQVKKLIAGPGVYICDECIDLCNEIIEEELSESGDVKWDELPKPKEICEFLDQYVVGQDGAKRALSVAVYNHYKRIQADAAGHRASGADPVELAKSNILLIGPTGCGKTHLAQTLARMLNVPFAMADATALTEAGYVGEDVENILLKLIQAADYDVKRAETGIIYIDEIDKVARKSENPSITRDVSGEGVQQALLKILEGTTASVPPQGGRKHPHQEFIQIDTTNVLFICGGAFAGLEKIIEQRVGRKGIGFGAQLHSKEERSTDDVFADVMPEDLLKFGMIPEFNGRLPIVTSVRNLDRDALIRILQEPKNALVKQYVRLFELDGVELVFDEEALAAIADQAILRGTGARGLRAIMEEVLLPVMYEIPSRLDVARVVVTRDVVLENVNPTIVPREARESRSRERREKSA</sequence>
<dbReference type="GO" id="GO:0008233">
    <property type="term" value="F:peptidase activity"/>
    <property type="evidence" value="ECO:0007669"/>
    <property type="project" value="UniProtKB-KW"/>
</dbReference>
<dbReference type="GO" id="GO:0051603">
    <property type="term" value="P:proteolysis involved in protein catabolic process"/>
    <property type="evidence" value="ECO:0007669"/>
    <property type="project" value="TreeGrafter"/>
</dbReference>
<dbReference type="InterPro" id="IPR027417">
    <property type="entry name" value="P-loop_NTPase"/>
</dbReference>
<dbReference type="InterPro" id="IPR010603">
    <property type="entry name" value="Znf_CppX_C4"/>
</dbReference>
<dbReference type="HAMAP" id="MF_00175">
    <property type="entry name" value="ClpX"/>
    <property type="match status" value="1"/>
</dbReference>
<dbReference type="InterPro" id="IPR019489">
    <property type="entry name" value="Clp_ATPase_C"/>
</dbReference>
<feature type="binding site" evidence="6 7">
    <location>
        <position position="13"/>
    </location>
    <ligand>
        <name>Zn(2+)</name>
        <dbReference type="ChEBI" id="CHEBI:29105"/>
    </ligand>
</feature>
<organism evidence="9 10">
    <name type="scientific">Actinocatenispora thailandica</name>
    <dbReference type="NCBI Taxonomy" id="227318"/>
    <lineage>
        <taxon>Bacteria</taxon>
        <taxon>Bacillati</taxon>
        <taxon>Actinomycetota</taxon>
        <taxon>Actinomycetes</taxon>
        <taxon>Micromonosporales</taxon>
        <taxon>Micromonosporaceae</taxon>
        <taxon>Actinocatenispora</taxon>
    </lineage>
</organism>
<dbReference type="Gene3D" id="1.10.8.60">
    <property type="match status" value="1"/>
</dbReference>
<dbReference type="FunFam" id="1.10.8.60:FF:000002">
    <property type="entry name" value="ATP-dependent Clp protease ATP-binding subunit ClpX"/>
    <property type="match status" value="1"/>
</dbReference>
<dbReference type="RefSeq" id="WP_203960562.1">
    <property type="nucleotide sequence ID" value="NZ_AP023355.1"/>
</dbReference>
<comment type="function">
    <text evidence="6">ATP-dependent specificity component of the Clp protease. It directs the protease to specific substrates. Can perform chaperone functions in the absence of ClpP.</text>
</comment>
<keyword evidence="2 6" id="KW-0547">Nucleotide-binding</keyword>
<evidence type="ECO:0000256" key="5">
    <source>
        <dbReference type="ARBA" id="ARBA00023186"/>
    </source>
</evidence>
<dbReference type="Pfam" id="PF06689">
    <property type="entry name" value="zf-C4_ClpX"/>
    <property type="match status" value="1"/>
</dbReference>
<comment type="subunit">
    <text evidence="6">Component of the ClpX-ClpP complex. Forms a hexameric ring that, in the presence of ATP, binds to fourteen ClpP subunits assembled into a disk-like structure with a central cavity, resembling the structure of eukaryotic proteasomes.</text>
</comment>
<dbReference type="InterPro" id="IPR050052">
    <property type="entry name" value="ATP-dep_Clp_protease_ClpX"/>
</dbReference>
<dbReference type="Pfam" id="PF07724">
    <property type="entry name" value="AAA_2"/>
    <property type="match status" value="1"/>
</dbReference>
<dbReference type="GO" id="GO:0008270">
    <property type="term" value="F:zinc ion binding"/>
    <property type="evidence" value="ECO:0007669"/>
    <property type="project" value="UniProtKB-UniRule"/>
</dbReference>
<keyword evidence="9" id="KW-0645">Protease</keyword>
<dbReference type="GO" id="GO:0140662">
    <property type="term" value="F:ATP-dependent protein folding chaperone"/>
    <property type="evidence" value="ECO:0007669"/>
    <property type="project" value="InterPro"/>
</dbReference>
<dbReference type="SUPFAM" id="SSF57716">
    <property type="entry name" value="Glucocorticoid receptor-like (DNA-binding domain)"/>
    <property type="match status" value="1"/>
</dbReference>
<name>A0A7R7HW29_9ACTN</name>
<dbReference type="Gene3D" id="3.40.50.300">
    <property type="entry name" value="P-loop containing nucleotide triphosphate hydrolases"/>
    <property type="match status" value="1"/>
</dbReference>
<dbReference type="NCBIfam" id="TIGR00382">
    <property type="entry name" value="clpX"/>
    <property type="match status" value="1"/>
</dbReference>
<evidence type="ECO:0000313" key="9">
    <source>
        <dbReference type="EMBL" id="BCJ33713.1"/>
    </source>
</evidence>
<dbReference type="GO" id="GO:0016887">
    <property type="term" value="F:ATP hydrolysis activity"/>
    <property type="evidence" value="ECO:0007669"/>
    <property type="project" value="InterPro"/>
</dbReference>
<dbReference type="KEGG" id="atl:Athai_12160"/>
<dbReference type="SMART" id="SM01086">
    <property type="entry name" value="ClpB_D2-small"/>
    <property type="match status" value="1"/>
</dbReference>
<evidence type="ECO:0000256" key="3">
    <source>
        <dbReference type="ARBA" id="ARBA00022833"/>
    </source>
</evidence>
<protein>
    <recommendedName>
        <fullName evidence="6">ATP-dependent Clp protease ATP-binding subunit ClpX</fullName>
    </recommendedName>
</protein>
<dbReference type="SMART" id="SM00382">
    <property type="entry name" value="AAA"/>
    <property type="match status" value="1"/>
</dbReference>
<dbReference type="SMART" id="SM00994">
    <property type="entry name" value="zf-C4_ClpX"/>
    <property type="match status" value="1"/>
</dbReference>
<keyword evidence="5 6" id="KW-0143">Chaperone</keyword>
<dbReference type="Gene3D" id="6.20.220.10">
    <property type="entry name" value="ClpX chaperone, C4-type zinc finger domain"/>
    <property type="match status" value="1"/>
</dbReference>
<dbReference type="GO" id="GO:0009376">
    <property type="term" value="C:HslUV protease complex"/>
    <property type="evidence" value="ECO:0007669"/>
    <property type="project" value="TreeGrafter"/>
</dbReference>
<evidence type="ECO:0000256" key="2">
    <source>
        <dbReference type="ARBA" id="ARBA00022741"/>
    </source>
</evidence>
<dbReference type="NCBIfam" id="NF003745">
    <property type="entry name" value="PRK05342.1"/>
    <property type="match status" value="1"/>
</dbReference>
<feature type="binding site" evidence="6 7">
    <location>
        <position position="16"/>
    </location>
    <ligand>
        <name>Zn(2+)</name>
        <dbReference type="ChEBI" id="CHEBI:29105"/>
    </ligand>
</feature>
<dbReference type="InterPro" id="IPR003593">
    <property type="entry name" value="AAA+_ATPase"/>
</dbReference>
<keyword evidence="10" id="KW-1185">Reference proteome</keyword>
<dbReference type="GO" id="GO:0046983">
    <property type="term" value="F:protein dimerization activity"/>
    <property type="evidence" value="ECO:0007669"/>
    <property type="project" value="UniProtKB-UniRule"/>
</dbReference>
<dbReference type="CDD" id="cd19497">
    <property type="entry name" value="RecA-like_ClpX"/>
    <property type="match status" value="1"/>
</dbReference>
<evidence type="ECO:0000313" key="10">
    <source>
        <dbReference type="Proteomes" id="UP000611640"/>
    </source>
</evidence>